<gene>
    <name evidence="2" type="ORF">DES36_10993</name>
</gene>
<reference evidence="2 3" key="1">
    <citation type="submission" date="2018-06" db="EMBL/GenBank/DDBJ databases">
        <title>Genomic Encyclopedia of Type Strains, Phase IV (KMG-IV): sequencing the most valuable type-strain genomes for metagenomic binning, comparative biology and taxonomic classification.</title>
        <authorList>
            <person name="Goeker M."/>
        </authorList>
    </citation>
    <scope>NUCLEOTIDE SEQUENCE [LARGE SCALE GENOMIC DNA]</scope>
    <source>
        <strain evidence="2 3">DSM 22112</strain>
    </source>
</reference>
<name>A0A366I878_9FIRM</name>
<dbReference type="EMBL" id="QNRX01000009">
    <property type="protein sequence ID" value="RBP63874.1"/>
    <property type="molecule type" value="Genomic_DNA"/>
</dbReference>
<dbReference type="Proteomes" id="UP000253490">
    <property type="component" value="Unassembled WGS sequence"/>
</dbReference>
<evidence type="ECO:0000313" key="2">
    <source>
        <dbReference type="EMBL" id="RBP63874.1"/>
    </source>
</evidence>
<proteinExistence type="predicted"/>
<keyword evidence="1" id="KW-0472">Membrane</keyword>
<comment type="caution">
    <text evidence="2">The sequence shown here is derived from an EMBL/GenBank/DDBJ whole genome shotgun (WGS) entry which is preliminary data.</text>
</comment>
<dbReference type="RefSeq" id="WP_113920743.1">
    <property type="nucleotide sequence ID" value="NZ_QNRX01000009.1"/>
</dbReference>
<keyword evidence="3" id="KW-1185">Reference proteome</keyword>
<dbReference type="AlphaFoldDB" id="A0A366I878"/>
<accession>A0A366I878</accession>
<organism evidence="2 3">
    <name type="scientific">Alkalibaculum bacchi</name>
    <dbReference type="NCBI Taxonomy" id="645887"/>
    <lineage>
        <taxon>Bacteria</taxon>
        <taxon>Bacillati</taxon>
        <taxon>Bacillota</taxon>
        <taxon>Clostridia</taxon>
        <taxon>Eubacteriales</taxon>
        <taxon>Eubacteriaceae</taxon>
        <taxon>Alkalibaculum</taxon>
    </lineage>
</organism>
<keyword evidence="1" id="KW-0812">Transmembrane</keyword>
<keyword evidence="1" id="KW-1133">Transmembrane helix</keyword>
<evidence type="ECO:0000256" key="1">
    <source>
        <dbReference type="SAM" id="Phobius"/>
    </source>
</evidence>
<evidence type="ECO:0000313" key="3">
    <source>
        <dbReference type="Proteomes" id="UP000253490"/>
    </source>
</evidence>
<feature type="transmembrane region" description="Helical" evidence="1">
    <location>
        <begin position="40"/>
        <end position="58"/>
    </location>
</feature>
<sequence>MDEKELIKEYFREVDKRKNLEEKKAAEKEKRGKIKQKRDIFIKSIFTVVIGLMLLYLIKMISDIFSQFLL</sequence>
<protein>
    <submittedName>
        <fullName evidence="2">Uncharacterized protein</fullName>
    </submittedName>
</protein>